<evidence type="ECO:0000256" key="1">
    <source>
        <dbReference type="SAM" id="MobiDB-lite"/>
    </source>
</evidence>
<feature type="compositionally biased region" description="Polar residues" evidence="1">
    <location>
        <begin position="60"/>
        <end position="69"/>
    </location>
</feature>
<feature type="region of interest" description="Disordered" evidence="1">
    <location>
        <begin position="19"/>
        <end position="69"/>
    </location>
</feature>
<dbReference type="OrthoDB" id="10253954at2759"/>
<feature type="compositionally biased region" description="Basic residues" evidence="1">
    <location>
        <begin position="179"/>
        <end position="188"/>
    </location>
</feature>
<organism evidence="2 3">
    <name type="scientific">Tetrapyrgos nigripes</name>
    <dbReference type="NCBI Taxonomy" id="182062"/>
    <lineage>
        <taxon>Eukaryota</taxon>
        <taxon>Fungi</taxon>
        <taxon>Dikarya</taxon>
        <taxon>Basidiomycota</taxon>
        <taxon>Agaricomycotina</taxon>
        <taxon>Agaricomycetes</taxon>
        <taxon>Agaricomycetidae</taxon>
        <taxon>Agaricales</taxon>
        <taxon>Marasmiineae</taxon>
        <taxon>Marasmiaceae</taxon>
        <taxon>Tetrapyrgos</taxon>
    </lineage>
</organism>
<feature type="region of interest" description="Disordered" evidence="1">
    <location>
        <begin position="146"/>
        <end position="188"/>
    </location>
</feature>
<proteinExistence type="predicted"/>
<evidence type="ECO:0000313" key="2">
    <source>
        <dbReference type="EMBL" id="KAF5370300.1"/>
    </source>
</evidence>
<sequence>MVKMIMVPPPTRIRLSLQQVHHPRQRQLHTPQLQSHNQRRQRAKRSPDSNSPPRLDENPSPRQSPTHQIQINRLLSPSLLRVANYGVPEARDLDGSVRLVGGVNLVNRIPLTRLDRSRSLYADGGKIVGRGGHDGGNIKRGNARVGEVRERQSRDGGHSGDVEMKSGEANTHGVDVNLRRKKYAHQLS</sequence>
<gene>
    <name evidence="2" type="ORF">D9758_006952</name>
</gene>
<protein>
    <submittedName>
        <fullName evidence="2">Uncharacterized protein</fullName>
    </submittedName>
</protein>
<keyword evidence="3" id="KW-1185">Reference proteome</keyword>
<comment type="caution">
    <text evidence="2">The sequence shown here is derived from an EMBL/GenBank/DDBJ whole genome shotgun (WGS) entry which is preliminary data.</text>
</comment>
<name>A0A8H5GSW1_9AGAR</name>
<dbReference type="EMBL" id="JAACJM010000011">
    <property type="protein sequence ID" value="KAF5370300.1"/>
    <property type="molecule type" value="Genomic_DNA"/>
</dbReference>
<feature type="compositionally biased region" description="Basic and acidic residues" evidence="1">
    <location>
        <begin position="146"/>
        <end position="166"/>
    </location>
</feature>
<reference evidence="2 3" key="1">
    <citation type="journal article" date="2020" name="ISME J.">
        <title>Uncovering the hidden diversity of litter-decomposition mechanisms in mushroom-forming fungi.</title>
        <authorList>
            <person name="Floudas D."/>
            <person name="Bentzer J."/>
            <person name="Ahren D."/>
            <person name="Johansson T."/>
            <person name="Persson P."/>
            <person name="Tunlid A."/>
        </authorList>
    </citation>
    <scope>NUCLEOTIDE SEQUENCE [LARGE SCALE GENOMIC DNA]</scope>
    <source>
        <strain evidence="2 3">CBS 291.85</strain>
    </source>
</reference>
<evidence type="ECO:0000313" key="3">
    <source>
        <dbReference type="Proteomes" id="UP000559256"/>
    </source>
</evidence>
<accession>A0A8H5GSW1</accession>
<dbReference type="AlphaFoldDB" id="A0A8H5GSW1"/>
<dbReference type="Proteomes" id="UP000559256">
    <property type="component" value="Unassembled WGS sequence"/>
</dbReference>